<dbReference type="InterPro" id="IPR020845">
    <property type="entry name" value="AMP-binding_CS"/>
</dbReference>
<dbReference type="CDD" id="cd05911">
    <property type="entry name" value="Firefly_Luc_like"/>
    <property type="match status" value="1"/>
</dbReference>
<name>A0A8H7R3J7_9FUNG</name>
<dbReference type="OrthoDB" id="1898221at2759"/>
<dbReference type="Proteomes" id="UP000650833">
    <property type="component" value="Unassembled WGS sequence"/>
</dbReference>
<protein>
    <recommendedName>
        <fullName evidence="7">4-coumarate--CoA ligase</fullName>
    </recommendedName>
</protein>
<sequence>MSFIENTYNYTNLVDLVLSNDRNIPDSKPIYIDANTDETVLYGDLKRLIRQATAGFQRIGLQQGECVCVYSPNHLNIPPIFLSVLASGGHISPTNPAFNVQELEKLLVISRAKYLIAHSFNLDTALKAANLVGIPESNVWCIDKVSKGRTRFWKDIVVASNEEADPIKFNTAESRNALAYLCFSSGTTGPPKGVKISHYNFIANTMELNTLTKDSSTTQNNGNLLAIVPLFHILGLFRFINMSLFEGRTTILMAQYELEKMCQMIDKHKVTSVIVVPPMLLHLLNFPQIVDKYDFSHVEAFHVGAAPVSLAMAEAIAKKFQRPVLQAYGMTEVASVLTSQSPETYMPGSVGRMLGGIVAKVIDENGKDLPKGERGEICIKGPIVMLGYLDNPKATAEIIDSNGYLHTGDIGYVDKVGNWFIVDRCKELIKYNAFQIAPAELEDTLLKCSLVSDAAVIGVFDEKRQTEVPRAYISLSPLGKTLKDTEAIRQIHDFIDTKVINYKRLRGGIQLIDVVPKSISGKILRKDLRELYKKEKQQQQTSKAKL</sequence>
<gene>
    <name evidence="5" type="ORF">INT46_011614</name>
</gene>
<dbReference type="SUPFAM" id="SSF56801">
    <property type="entry name" value="Acetyl-CoA synthetase-like"/>
    <property type="match status" value="1"/>
</dbReference>
<evidence type="ECO:0000313" key="6">
    <source>
        <dbReference type="Proteomes" id="UP000650833"/>
    </source>
</evidence>
<dbReference type="EMBL" id="JAEPRC010000214">
    <property type="protein sequence ID" value="KAG2203849.1"/>
    <property type="molecule type" value="Genomic_DNA"/>
</dbReference>
<proteinExistence type="inferred from homology"/>
<feature type="domain" description="AMP-dependent synthetase/ligase" evidence="3">
    <location>
        <begin position="27"/>
        <end position="389"/>
    </location>
</feature>
<dbReference type="InterPro" id="IPR042099">
    <property type="entry name" value="ANL_N_sf"/>
</dbReference>
<organism evidence="5 6">
    <name type="scientific">Mucor plumbeus</name>
    <dbReference type="NCBI Taxonomy" id="97098"/>
    <lineage>
        <taxon>Eukaryota</taxon>
        <taxon>Fungi</taxon>
        <taxon>Fungi incertae sedis</taxon>
        <taxon>Mucoromycota</taxon>
        <taxon>Mucoromycotina</taxon>
        <taxon>Mucoromycetes</taxon>
        <taxon>Mucorales</taxon>
        <taxon>Mucorineae</taxon>
        <taxon>Mucoraceae</taxon>
        <taxon>Mucor</taxon>
    </lineage>
</organism>
<accession>A0A8H7R3J7</accession>
<feature type="domain" description="AMP-binding enzyme C-terminal" evidence="4">
    <location>
        <begin position="440"/>
        <end position="522"/>
    </location>
</feature>
<dbReference type="InterPro" id="IPR000873">
    <property type="entry name" value="AMP-dep_synth/lig_dom"/>
</dbReference>
<dbReference type="InterPro" id="IPR045851">
    <property type="entry name" value="AMP-bd_C_sf"/>
</dbReference>
<dbReference type="PROSITE" id="PS00455">
    <property type="entry name" value="AMP_BINDING"/>
    <property type="match status" value="1"/>
</dbReference>
<dbReference type="Pfam" id="PF00501">
    <property type="entry name" value="AMP-binding"/>
    <property type="match status" value="1"/>
</dbReference>
<comment type="similarity">
    <text evidence="1">Belongs to the ATP-dependent AMP-binding enzyme family.</text>
</comment>
<dbReference type="GO" id="GO:0016405">
    <property type="term" value="F:CoA-ligase activity"/>
    <property type="evidence" value="ECO:0007669"/>
    <property type="project" value="TreeGrafter"/>
</dbReference>
<dbReference type="PANTHER" id="PTHR24096">
    <property type="entry name" value="LONG-CHAIN-FATTY-ACID--COA LIGASE"/>
    <property type="match status" value="1"/>
</dbReference>
<comment type="caution">
    <text evidence="5">The sequence shown here is derived from an EMBL/GenBank/DDBJ whole genome shotgun (WGS) entry which is preliminary data.</text>
</comment>
<dbReference type="Gene3D" id="3.30.300.30">
    <property type="match status" value="1"/>
</dbReference>
<dbReference type="InterPro" id="IPR025110">
    <property type="entry name" value="AMP-bd_C"/>
</dbReference>
<keyword evidence="6" id="KW-1185">Reference proteome</keyword>
<evidence type="ECO:0000256" key="1">
    <source>
        <dbReference type="ARBA" id="ARBA00006432"/>
    </source>
</evidence>
<dbReference type="Gene3D" id="3.40.50.12780">
    <property type="entry name" value="N-terminal domain of ligase-like"/>
    <property type="match status" value="1"/>
</dbReference>
<reference evidence="5" key="1">
    <citation type="submission" date="2020-12" db="EMBL/GenBank/DDBJ databases">
        <title>Metabolic potential, ecology and presence of endohyphal bacteria is reflected in genomic diversity of Mucoromycotina.</title>
        <authorList>
            <person name="Muszewska A."/>
            <person name="Okrasinska A."/>
            <person name="Steczkiewicz K."/>
            <person name="Drgas O."/>
            <person name="Orlowska M."/>
            <person name="Perlinska-Lenart U."/>
            <person name="Aleksandrzak-Piekarczyk T."/>
            <person name="Szatraj K."/>
            <person name="Zielenkiewicz U."/>
            <person name="Pilsyk S."/>
            <person name="Malc E."/>
            <person name="Mieczkowski P."/>
            <person name="Kruszewska J.S."/>
            <person name="Biernat P."/>
            <person name="Pawlowska J."/>
        </authorList>
    </citation>
    <scope>NUCLEOTIDE SEQUENCE</scope>
    <source>
        <strain evidence="5">CBS 226.32</strain>
    </source>
</reference>
<evidence type="ECO:0000259" key="4">
    <source>
        <dbReference type="Pfam" id="PF13193"/>
    </source>
</evidence>
<keyword evidence="2" id="KW-0436">Ligase</keyword>
<evidence type="ECO:0000313" key="5">
    <source>
        <dbReference type="EMBL" id="KAG2203849.1"/>
    </source>
</evidence>
<dbReference type="AlphaFoldDB" id="A0A8H7R3J7"/>
<evidence type="ECO:0000256" key="2">
    <source>
        <dbReference type="ARBA" id="ARBA00022598"/>
    </source>
</evidence>
<evidence type="ECO:0000259" key="3">
    <source>
        <dbReference type="Pfam" id="PF00501"/>
    </source>
</evidence>
<dbReference type="Pfam" id="PF13193">
    <property type="entry name" value="AMP-binding_C"/>
    <property type="match status" value="1"/>
</dbReference>
<evidence type="ECO:0008006" key="7">
    <source>
        <dbReference type="Google" id="ProtNLM"/>
    </source>
</evidence>
<dbReference type="PANTHER" id="PTHR24096:SF149">
    <property type="entry name" value="AMP-BINDING DOMAIN-CONTAINING PROTEIN-RELATED"/>
    <property type="match status" value="1"/>
</dbReference>